<evidence type="ECO:0000313" key="3">
    <source>
        <dbReference type="EMBL" id="GAA4384829.1"/>
    </source>
</evidence>
<evidence type="ECO:0000256" key="1">
    <source>
        <dbReference type="SAM" id="MobiDB-lite"/>
    </source>
</evidence>
<name>A0ABP8J4H9_9MICO</name>
<keyword evidence="4" id="KW-1185">Reference proteome</keyword>
<gene>
    <name evidence="3" type="ORF">GCM10023167_06030</name>
</gene>
<dbReference type="RefSeq" id="WP_345029689.1">
    <property type="nucleotide sequence ID" value="NZ_BAABGL010000002.1"/>
</dbReference>
<reference evidence="4" key="1">
    <citation type="journal article" date="2019" name="Int. J. Syst. Evol. Microbiol.">
        <title>The Global Catalogue of Microorganisms (GCM) 10K type strain sequencing project: providing services to taxonomists for standard genome sequencing and annotation.</title>
        <authorList>
            <consortium name="The Broad Institute Genomics Platform"/>
            <consortium name="The Broad Institute Genome Sequencing Center for Infectious Disease"/>
            <person name="Wu L."/>
            <person name="Ma J."/>
        </authorList>
    </citation>
    <scope>NUCLEOTIDE SEQUENCE [LARGE SCALE GENOMIC DNA]</scope>
    <source>
        <strain evidence="4">JCM 17808</strain>
    </source>
</reference>
<organism evidence="3 4">
    <name type="scientific">Brevibacterium pityocampae</name>
    <dbReference type="NCBI Taxonomy" id="506594"/>
    <lineage>
        <taxon>Bacteria</taxon>
        <taxon>Bacillati</taxon>
        <taxon>Actinomycetota</taxon>
        <taxon>Actinomycetes</taxon>
        <taxon>Micrococcales</taxon>
        <taxon>Brevibacteriaceae</taxon>
        <taxon>Brevibacterium</taxon>
    </lineage>
</organism>
<dbReference type="EMBL" id="BAABGL010000002">
    <property type="protein sequence ID" value="GAA4384829.1"/>
    <property type="molecule type" value="Genomic_DNA"/>
</dbReference>
<feature type="region of interest" description="Disordered" evidence="1">
    <location>
        <begin position="590"/>
        <end position="613"/>
    </location>
</feature>
<evidence type="ECO:0000259" key="2">
    <source>
        <dbReference type="Pfam" id="PF13625"/>
    </source>
</evidence>
<dbReference type="Pfam" id="PF13625">
    <property type="entry name" value="Helicase_C_3"/>
    <property type="match status" value="1"/>
</dbReference>
<dbReference type="InterPro" id="IPR032830">
    <property type="entry name" value="XPB/Ssl2_N"/>
</dbReference>
<accession>A0ABP8J4H9</accession>
<dbReference type="Proteomes" id="UP001500642">
    <property type="component" value="Unassembled WGS sequence"/>
</dbReference>
<protein>
    <recommendedName>
        <fullName evidence="2">Helicase XPB/Ssl2 N-terminal domain-containing protein</fullName>
    </recommendedName>
</protein>
<evidence type="ECO:0000313" key="4">
    <source>
        <dbReference type="Proteomes" id="UP001500642"/>
    </source>
</evidence>
<feature type="compositionally biased region" description="Low complexity" evidence="1">
    <location>
        <begin position="727"/>
        <end position="736"/>
    </location>
</feature>
<proteinExistence type="predicted"/>
<comment type="caution">
    <text evidence="3">The sequence shown here is derived from an EMBL/GenBank/DDBJ whole genome shotgun (WGS) entry which is preliminary data.</text>
</comment>
<sequence length="736" mass="75641">MPQLISFASWLSRAEDSWFLAVCEARPDLLRSDTPDAAALAARAATRAAVAAAIESLDTEQLRAVHRAAVAARVDPAVPASTLAAAPGVLTRLLALGLVWPAQAEHIADPLSAPLLRVHAETVGLLPTSAADRAQDIDWLTAQRPVPVEPVRIPAALVSNAQAAAASGLLSEVLSLLDAVDDDPPSQLTSGGVGKRDVQLRARAARLEPEHAVFLLELAGASDLLGVGGSDVDPQWLPTAHYDEFLALPGAEAHARLLTTWLTGTVDTTHVLAGRTGRGERVHALSSAAGHGRLNPYAGFPSALPQLPLLKHLVLAALLAAAPADGAADAGAMTGGADAEDSDAWAIPVDALLAQLRWERPLAAALSPGTLAQVLREAQAFGLVCSPLTAPHAYGLTGFGRLAARALVTAMRAAATPAGYDPALVELGSELPARVDAALPELQTTVLVQSDLTAVAAGPVAPRLHAQLDDIALIEARGQGTVYRFTADSVSRALQQGRSAADVLAFIEQVSSTGVPQPLRFLVEEAAAKLHRVQVAPARAVVVVDRPDDLDPLLADPLLAGAGLERIAPTVALAKVSQDRLTTLLEATGQPIGSHSAGAGPRPRAVRRRHSGAVARSSLRIPADERPAFIAGLLRGRTAAAPVQAGASPLSVLDVLREAQAAGRAVEVTVVGADGARRRLALRPTQITGGRVRGVRQAGGRATEIALAVSRIAAAAPLDPPAGEPDGGPAAEAGPA</sequence>
<feature type="domain" description="Helicase XPB/Ssl2 N-terminal" evidence="2">
    <location>
        <begin position="446"/>
        <end position="568"/>
    </location>
</feature>
<feature type="region of interest" description="Disordered" evidence="1">
    <location>
        <begin position="717"/>
        <end position="736"/>
    </location>
</feature>